<accession>A0A0J8X377</accession>
<feature type="domain" description="AGAO-like N2" evidence="18">
    <location>
        <begin position="26"/>
        <end position="99"/>
    </location>
</feature>
<feature type="modified residue" description="2',4',5'-topaquinone" evidence="14">
    <location>
        <position position="395"/>
    </location>
</feature>
<dbReference type="PATRIC" id="fig|451644.5.peg.863"/>
<keyword evidence="7 13" id="KW-0801">TPQ</keyword>
<evidence type="ECO:0000259" key="17">
    <source>
        <dbReference type="Pfam" id="PF02728"/>
    </source>
</evidence>
<keyword evidence="11" id="KW-0464">Manganese</keyword>
<reference evidence="19 20" key="1">
    <citation type="submission" date="2015-06" db="EMBL/GenBank/DDBJ databases">
        <title>Genome sequence of Mycobacterium conceptionense strain MLE.</title>
        <authorList>
            <person name="Greninger A.L."/>
            <person name="Cunningham G."/>
            <person name="Chiu C.Y."/>
            <person name="Miller S."/>
        </authorList>
    </citation>
    <scope>NUCLEOTIDE SEQUENCE [LARGE SCALE GENOMIC DNA]</scope>
    <source>
        <strain evidence="19 20">MLE</strain>
    </source>
</reference>
<dbReference type="SUPFAM" id="SSF54416">
    <property type="entry name" value="Amine oxidase N-terminal region"/>
    <property type="match status" value="2"/>
</dbReference>
<dbReference type="PROSITE" id="PS01164">
    <property type="entry name" value="COPPER_AMINE_OXID_1"/>
    <property type="match status" value="1"/>
</dbReference>
<dbReference type="InterPro" id="IPR000269">
    <property type="entry name" value="Cu_amine_oxidase"/>
</dbReference>
<evidence type="ECO:0000256" key="2">
    <source>
        <dbReference type="ARBA" id="ARBA00001936"/>
    </source>
</evidence>
<comment type="caution">
    <text evidence="19">The sequence shown here is derived from an EMBL/GenBank/DDBJ whole genome shotgun (WGS) entry which is preliminary data.</text>
</comment>
<dbReference type="GO" id="GO:0008131">
    <property type="term" value="F:primary methylamine oxidase activity"/>
    <property type="evidence" value="ECO:0007669"/>
    <property type="project" value="UniProtKB-EC"/>
</dbReference>
<evidence type="ECO:0000256" key="5">
    <source>
        <dbReference type="ARBA" id="ARBA00011738"/>
    </source>
</evidence>
<dbReference type="GO" id="GO:0048038">
    <property type="term" value="F:quinone binding"/>
    <property type="evidence" value="ECO:0007669"/>
    <property type="project" value="InterPro"/>
</dbReference>
<feature type="active site" description="Schiff-base intermediate with substrate; via topaquinone" evidence="13">
    <location>
        <position position="395"/>
    </location>
</feature>
<comment type="cofactor">
    <cofactor evidence="2">
        <name>Mn(2+)</name>
        <dbReference type="ChEBI" id="CHEBI:29035"/>
    </cofactor>
</comment>
<dbReference type="Gene3D" id="3.10.450.40">
    <property type="match status" value="2"/>
</dbReference>
<evidence type="ECO:0000313" key="20">
    <source>
        <dbReference type="Proteomes" id="UP000037594"/>
    </source>
</evidence>
<comment type="PTM">
    <text evidence="14 15">Topaquinone (TPQ) is generated by copper-dependent autoxidation of a specific tyrosyl residue.</text>
</comment>
<dbReference type="FunFam" id="2.70.98.20:FF:000001">
    <property type="entry name" value="Amine oxidase"/>
    <property type="match status" value="1"/>
</dbReference>
<dbReference type="Pfam" id="PF21994">
    <property type="entry name" value="AGAO-like_N2"/>
    <property type="match status" value="1"/>
</dbReference>
<evidence type="ECO:0000256" key="3">
    <source>
        <dbReference type="ARBA" id="ARBA00001947"/>
    </source>
</evidence>
<evidence type="ECO:0000256" key="7">
    <source>
        <dbReference type="ARBA" id="ARBA00022772"/>
    </source>
</evidence>
<feature type="domain" description="Copper amine oxidase catalytic" evidence="16">
    <location>
        <begin position="234"/>
        <end position="635"/>
    </location>
</feature>
<dbReference type="InterPro" id="IPR049947">
    <property type="entry name" value="Cu_Am_Ox_Cu-bd"/>
</dbReference>
<comment type="subunit">
    <text evidence="5">Homodimer.</text>
</comment>
<dbReference type="Pfam" id="PF01179">
    <property type="entry name" value="Cu_amine_oxid"/>
    <property type="match status" value="1"/>
</dbReference>
<keyword evidence="10" id="KW-1015">Disulfide bond</keyword>
<keyword evidence="9 15" id="KW-0186">Copper</keyword>
<dbReference type="GO" id="GO:0009308">
    <property type="term" value="P:amine metabolic process"/>
    <property type="evidence" value="ECO:0007669"/>
    <property type="project" value="UniProtKB-UniRule"/>
</dbReference>
<dbReference type="InterPro" id="IPR015802">
    <property type="entry name" value="Cu_amine_oxidase_N3"/>
</dbReference>
<dbReference type="InterPro" id="IPR049948">
    <property type="entry name" value="Cu_Am_ox_TPQ-bd"/>
</dbReference>
<dbReference type="PROSITE" id="PS01165">
    <property type="entry name" value="COPPER_AMINE_OXID_2"/>
    <property type="match status" value="1"/>
</dbReference>
<name>A0A0J8X377_9MYCO</name>
<feature type="active site" description="Proton acceptor" evidence="13">
    <location>
        <position position="311"/>
    </location>
</feature>
<comment type="similarity">
    <text evidence="4 15">Belongs to the copper/topaquinone oxidase family.</text>
</comment>
<sequence>MTATFEKVGAGIDTAAPDHPLTPLSADEIRAVRRIIEENGLLGESGRFVYAALEEPHKNVVLSFTPGDPIERRARVIMLDRDSGQGTDLVVSITDGQIVYRHDVDPVTDGQVPVLDEEFGDVEAILLECDEWLAAMRKRGLDPVKVRALPLSAGAFGHEDEVGKRVARVLGFYQFDEADLPWGHPIDGVVAHIDLTAKQVMSVVDHDELPFPSERAEWDAEPHATPTRTDLKPIEITQPEGPSFTVEGNKITWADWSFRFGFDVREGLTLHQLSLKDGDAERPVIYRASIAEMVVPYAHPSPSRYWINYFDQGEYMFARYTNSLELGCDCLGEIKYFDATIADEHCEPRVIKNAICLHEEDYGVLWKHVDMFNGMSEVRRSRRLVISFFLTIGNYDYGFYWYLYLDGTIEMEVKATGVVFASGYRAPDQFASELAPGLGAPYHQHLFSARLDMAVDGHGNTVEEVDAVAAPMGPDNPWGNGFTQQKTKLTHELGAMRTADNLKARVWHIVNPNKQNRLGQNVSYALYPEGQPTLLADPSSSVAARAAFTTKHLWVTKYDAGQRYPAGHLVNQHPGGDGLPAFVAGDRNIENEDIVLWHTFGLTHFPRPEDWPVMPVDYAGFKLKPVSFFDRNPALNVPAAPKSHCCED</sequence>
<dbReference type="Pfam" id="PF02728">
    <property type="entry name" value="Cu_amine_oxidN3"/>
    <property type="match status" value="1"/>
</dbReference>
<dbReference type="GO" id="GO:0005507">
    <property type="term" value="F:copper ion binding"/>
    <property type="evidence" value="ECO:0007669"/>
    <property type="project" value="InterPro"/>
</dbReference>
<dbReference type="RefSeq" id="WP_019343359.1">
    <property type="nucleotide sequence ID" value="NZ_AGSZ01000037.1"/>
</dbReference>
<dbReference type="EC" id="1.4.3.-" evidence="15"/>
<dbReference type="Gene3D" id="2.70.98.20">
    <property type="entry name" value="Copper amine oxidase, catalytic domain"/>
    <property type="match status" value="1"/>
</dbReference>
<gene>
    <name evidence="19" type="ORF">ACT17_04290</name>
</gene>
<dbReference type="PANTHER" id="PTHR10638">
    <property type="entry name" value="COPPER AMINE OXIDASE"/>
    <property type="match status" value="1"/>
</dbReference>
<evidence type="ECO:0000259" key="18">
    <source>
        <dbReference type="Pfam" id="PF21994"/>
    </source>
</evidence>
<dbReference type="EMBL" id="LFOD01000002">
    <property type="protein sequence ID" value="KMV19939.1"/>
    <property type="molecule type" value="Genomic_DNA"/>
</dbReference>
<evidence type="ECO:0000256" key="11">
    <source>
        <dbReference type="ARBA" id="ARBA00023211"/>
    </source>
</evidence>
<dbReference type="InterPro" id="IPR015798">
    <property type="entry name" value="Cu_amine_oxidase_C"/>
</dbReference>
<comment type="cofactor">
    <cofactor evidence="15">
        <name>Cu cation</name>
        <dbReference type="ChEBI" id="CHEBI:23378"/>
    </cofactor>
    <text evidence="15">Contains 1 topaquinone per subunit.</text>
</comment>
<dbReference type="NCBIfam" id="NF008559">
    <property type="entry name" value="PRK11504.1"/>
    <property type="match status" value="1"/>
</dbReference>
<comment type="cofactor">
    <cofactor evidence="1">
        <name>Cu cation</name>
        <dbReference type="ChEBI" id="CHEBI:23378"/>
    </cofactor>
</comment>
<comment type="catalytic activity">
    <reaction evidence="12">
        <text>a primary methyl amine + O2 + H2O = an aldehyde + H2O2 + NH4(+)</text>
        <dbReference type="Rhea" id="RHEA:16153"/>
        <dbReference type="ChEBI" id="CHEBI:15377"/>
        <dbReference type="ChEBI" id="CHEBI:15379"/>
        <dbReference type="ChEBI" id="CHEBI:16240"/>
        <dbReference type="ChEBI" id="CHEBI:17478"/>
        <dbReference type="ChEBI" id="CHEBI:28938"/>
        <dbReference type="ChEBI" id="CHEBI:228804"/>
        <dbReference type="EC" id="1.4.3.21"/>
    </reaction>
</comment>
<evidence type="ECO:0000256" key="4">
    <source>
        <dbReference type="ARBA" id="ARBA00007983"/>
    </source>
</evidence>
<protein>
    <recommendedName>
        <fullName evidence="15">Amine oxidase</fullName>
        <ecNumber evidence="15">1.4.3.-</ecNumber>
    </recommendedName>
</protein>
<organism evidence="19 20">
    <name type="scientific">Mycolicibacterium conceptionense</name>
    <dbReference type="NCBI Taxonomy" id="451644"/>
    <lineage>
        <taxon>Bacteria</taxon>
        <taxon>Bacillati</taxon>
        <taxon>Actinomycetota</taxon>
        <taxon>Actinomycetes</taxon>
        <taxon>Mycobacteriales</taxon>
        <taxon>Mycobacteriaceae</taxon>
        <taxon>Mycolicibacterium</taxon>
    </lineage>
</organism>
<comment type="cofactor">
    <cofactor evidence="3">
        <name>Zn(2+)</name>
        <dbReference type="ChEBI" id="CHEBI:29105"/>
    </cofactor>
</comment>
<evidence type="ECO:0000313" key="19">
    <source>
        <dbReference type="EMBL" id="KMV19939.1"/>
    </source>
</evidence>
<evidence type="ECO:0000256" key="12">
    <source>
        <dbReference type="ARBA" id="ARBA00048032"/>
    </source>
</evidence>
<evidence type="ECO:0000256" key="9">
    <source>
        <dbReference type="ARBA" id="ARBA00023008"/>
    </source>
</evidence>
<dbReference type="Proteomes" id="UP000037594">
    <property type="component" value="Unassembled WGS sequence"/>
</dbReference>
<evidence type="ECO:0000259" key="16">
    <source>
        <dbReference type="Pfam" id="PF01179"/>
    </source>
</evidence>
<keyword evidence="6 15" id="KW-0479">Metal-binding</keyword>
<dbReference type="InterPro" id="IPR016182">
    <property type="entry name" value="Cu_amine_oxidase_N-reg"/>
</dbReference>
<evidence type="ECO:0000256" key="1">
    <source>
        <dbReference type="ARBA" id="ARBA00001935"/>
    </source>
</evidence>
<dbReference type="AlphaFoldDB" id="A0A0J8X377"/>
<evidence type="ECO:0000256" key="6">
    <source>
        <dbReference type="ARBA" id="ARBA00022723"/>
    </source>
</evidence>
<dbReference type="PANTHER" id="PTHR10638:SF86">
    <property type="entry name" value="COPPER AMINE OXIDASE 1-RELATED"/>
    <property type="match status" value="1"/>
</dbReference>
<keyword evidence="8 15" id="KW-0560">Oxidoreductase</keyword>
<dbReference type="SUPFAM" id="SSF49998">
    <property type="entry name" value="Amine oxidase catalytic domain"/>
    <property type="match status" value="1"/>
</dbReference>
<proteinExistence type="inferred from homology"/>
<evidence type="ECO:0000256" key="14">
    <source>
        <dbReference type="PIRSR" id="PIRSR600269-51"/>
    </source>
</evidence>
<evidence type="ECO:0000256" key="15">
    <source>
        <dbReference type="RuleBase" id="RU000672"/>
    </source>
</evidence>
<feature type="domain" description="Copper amine oxidase N3-terminal" evidence="17">
    <location>
        <begin position="113"/>
        <end position="203"/>
    </location>
</feature>
<dbReference type="InterPro" id="IPR036460">
    <property type="entry name" value="Cu_amine_oxidase_C_sf"/>
</dbReference>
<dbReference type="OrthoDB" id="9772590at2"/>
<evidence type="ECO:0000256" key="8">
    <source>
        <dbReference type="ARBA" id="ARBA00023002"/>
    </source>
</evidence>
<evidence type="ECO:0000256" key="10">
    <source>
        <dbReference type="ARBA" id="ARBA00023157"/>
    </source>
</evidence>
<dbReference type="InterPro" id="IPR054157">
    <property type="entry name" value="AGAO-like_N2"/>
</dbReference>
<evidence type="ECO:0000256" key="13">
    <source>
        <dbReference type="PIRSR" id="PIRSR600269-50"/>
    </source>
</evidence>